<organism evidence="2 3">
    <name type="scientific">Nephila pilipes</name>
    <name type="common">Giant wood spider</name>
    <name type="synonym">Nephila maculata</name>
    <dbReference type="NCBI Taxonomy" id="299642"/>
    <lineage>
        <taxon>Eukaryota</taxon>
        <taxon>Metazoa</taxon>
        <taxon>Ecdysozoa</taxon>
        <taxon>Arthropoda</taxon>
        <taxon>Chelicerata</taxon>
        <taxon>Arachnida</taxon>
        <taxon>Araneae</taxon>
        <taxon>Araneomorphae</taxon>
        <taxon>Entelegynae</taxon>
        <taxon>Araneoidea</taxon>
        <taxon>Nephilidae</taxon>
        <taxon>Nephila</taxon>
    </lineage>
</organism>
<name>A0A8X6U8X3_NEPPI</name>
<proteinExistence type="predicted"/>
<keyword evidence="3" id="KW-1185">Reference proteome</keyword>
<feature type="domain" description="HTH OST-type" evidence="1">
    <location>
        <begin position="2"/>
        <end position="79"/>
    </location>
</feature>
<comment type="caution">
    <text evidence="2">The sequence shown here is derived from an EMBL/GenBank/DDBJ whole genome shotgun (WGS) entry which is preliminary data.</text>
</comment>
<dbReference type="Pfam" id="PF12872">
    <property type="entry name" value="OST-HTH"/>
    <property type="match status" value="1"/>
</dbReference>
<feature type="non-terminal residue" evidence="2">
    <location>
        <position position="1"/>
    </location>
</feature>
<reference evidence="2" key="1">
    <citation type="submission" date="2020-08" db="EMBL/GenBank/DDBJ databases">
        <title>Multicomponent nature underlies the extraordinary mechanical properties of spider dragline silk.</title>
        <authorList>
            <person name="Kono N."/>
            <person name="Nakamura H."/>
            <person name="Mori M."/>
            <person name="Yoshida Y."/>
            <person name="Ohtoshi R."/>
            <person name="Malay A.D."/>
            <person name="Moran D.A.P."/>
            <person name="Tomita M."/>
            <person name="Numata K."/>
            <person name="Arakawa K."/>
        </authorList>
    </citation>
    <scope>NUCLEOTIDE SEQUENCE</scope>
</reference>
<accession>A0A8X6U8X3</accession>
<dbReference type="AlphaFoldDB" id="A0A8X6U8X3"/>
<dbReference type="PROSITE" id="PS51644">
    <property type="entry name" value="HTH_OST"/>
    <property type="match status" value="1"/>
</dbReference>
<dbReference type="Proteomes" id="UP000887013">
    <property type="component" value="Unassembled WGS sequence"/>
</dbReference>
<evidence type="ECO:0000313" key="2">
    <source>
        <dbReference type="EMBL" id="GFT90578.1"/>
    </source>
</evidence>
<dbReference type="CDD" id="cd09972">
    <property type="entry name" value="LOTUS_TDRD_OSKAR"/>
    <property type="match status" value="1"/>
</dbReference>
<protein>
    <submittedName>
        <fullName evidence="2">Tdrd7a</fullName>
    </submittedName>
</protein>
<dbReference type="OrthoDB" id="10034606at2759"/>
<gene>
    <name evidence="2" type="primary">NCL1_12073</name>
    <name evidence="2" type="ORF">NPIL_233331</name>
</gene>
<evidence type="ECO:0000259" key="1">
    <source>
        <dbReference type="PROSITE" id="PS51644"/>
    </source>
</evidence>
<dbReference type="EMBL" id="BMAW01025017">
    <property type="protein sequence ID" value="GFT90578.1"/>
    <property type="molecule type" value="Genomic_DNA"/>
</dbReference>
<sequence length="97" mass="10607">MDKENLKRNVKINLRCVAQSCKGGVPLSQLQSDYKGLLGADIPLKDLGYSSLEYFLRDIPDVISLKRNEKGAFVAEGVADASTAHIAKLISKQKTSK</sequence>
<evidence type="ECO:0000313" key="3">
    <source>
        <dbReference type="Proteomes" id="UP000887013"/>
    </source>
</evidence>
<dbReference type="Gene3D" id="3.30.420.610">
    <property type="entry name" value="LOTUS domain-like"/>
    <property type="match status" value="1"/>
</dbReference>
<dbReference type="InterPro" id="IPR025605">
    <property type="entry name" value="OST-HTH/LOTUS_dom"/>
</dbReference>
<dbReference type="InterPro" id="IPR041966">
    <property type="entry name" value="LOTUS-like"/>
</dbReference>